<evidence type="ECO:0000313" key="2">
    <source>
        <dbReference type="Proteomes" id="UP001432322"/>
    </source>
</evidence>
<organism evidence="1 2">
    <name type="scientific">Pristionchus fissidentatus</name>
    <dbReference type="NCBI Taxonomy" id="1538716"/>
    <lineage>
        <taxon>Eukaryota</taxon>
        <taxon>Metazoa</taxon>
        <taxon>Ecdysozoa</taxon>
        <taxon>Nematoda</taxon>
        <taxon>Chromadorea</taxon>
        <taxon>Rhabditida</taxon>
        <taxon>Rhabditina</taxon>
        <taxon>Diplogasteromorpha</taxon>
        <taxon>Diplogasteroidea</taxon>
        <taxon>Neodiplogasteridae</taxon>
        <taxon>Pristionchus</taxon>
    </lineage>
</organism>
<proteinExistence type="predicted"/>
<gene>
    <name evidence="1" type="ORF">PFISCL1PPCAC_1019</name>
</gene>
<evidence type="ECO:0000313" key="1">
    <source>
        <dbReference type="EMBL" id="GMT09722.1"/>
    </source>
</evidence>
<reference evidence="1" key="1">
    <citation type="submission" date="2023-10" db="EMBL/GenBank/DDBJ databases">
        <title>Genome assembly of Pristionchus species.</title>
        <authorList>
            <person name="Yoshida K."/>
            <person name="Sommer R.J."/>
        </authorList>
    </citation>
    <scope>NUCLEOTIDE SEQUENCE</scope>
    <source>
        <strain evidence="1">RS5133</strain>
    </source>
</reference>
<keyword evidence="2" id="KW-1185">Reference proteome</keyword>
<accession>A0AAV5UT06</accession>
<feature type="non-terminal residue" evidence="1">
    <location>
        <position position="1"/>
    </location>
</feature>
<dbReference type="Proteomes" id="UP001432322">
    <property type="component" value="Unassembled WGS sequence"/>
</dbReference>
<comment type="caution">
    <text evidence="1">The sequence shown here is derived from an EMBL/GenBank/DDBJ whole genome shotgun (WGS) entry which is preliminary data.</text>
</comment>
<dbReference type="EMBL" id="BTSY01000001">
    <property type="protein sequence ID" value="GMT09722.1"/>
    <property type="molecule type" value="Genomic_DNA"/>
</dbReference>
<evidence type="ECO:0008006" key="3">
    <source>
        <dbReference type="Google" id="ProtNLM"/>
    </source>
</evidence>
<protein>
    <recommendedName>
        <fullName evidence="3">C2H2-type domain-containing protein</fullName>
    </recommendedName>
</protein>
<sequence>IRFGADNGERDCLQCGKAHRSRVHLATHMAEAHPRVMEKIRKEYEENPKLHVEDQTLREIMGRAADLSHSQY</sequence>
<dbReference type="AlphaFoldDB" id="A0AAV5UT06"/>
<name>A0AAV5UT06_9BILA</name>